<reference evidence="4 5" key="1">
    <citation type="journal article" date="2022" name="Nat. Ecol. Evol.">
        <title>A masculinizing supergene underlies an exaggerated male reproductive morph in a spider.</title>
        <authorList>
            <person name="Hendrickx F."/>
            <person name="De Corte Z."/>
            <person name="Sonet G."/>
            <person name="Van Belleghem S.M."/>
            <person name="Kostlbacher S."/>
            <person name="Vangestel C."/>
        </authorList>
    </citation>
    <scope>NUCLEOTIDE SEQUENCE [LARGE SCALE GENOMIC DNA]</scope>
    <source>
        <strain evidence="4">W744_W776</strain>
    </source>
</reference>
<name>A0AAV6USR1_9ARAC</name>
<keyword evidence="3" id="KW-0812">Transmembrane</keyword>
<sequence>MPYALGEGCAFNPLCTCRRSLHEVVCRGVPFAEFPVLPRTDAIYQVTIIRSGLEVLHHKFLEGSSIASLHLMHNNLAYISQKAFIGLESILTTLDLSHNKLYDSCLMSLVPLKNLEWLNLKGNNLEVLRVQTWANMGFRDRLTSLFLGSNQLTHVPEGVFTEFTSLGLLDLDGNLIHDVDSQPFPSSLQSLSLANNLLKKVPLHAIYSLKKLRFLYLSGNLIRKLPCPFHLHTSNLDKLELSNNILTQVPEYAFNGSFTIKELHLDFNFIRVLGDRCFKGTNLERLVLSNNRISAIYFDAFNGVERTLKTLDLSFNLIEEFPLAVNGLKSLLYLSLKSNLLGSLDANALQGFSRTLEMLDLSGNLLIEVPRSTMKHMKKLVRLSLQDNRIRTIQKEDFEDWGGTLTMLSLANNGITNLPEGSFSHLQKLKELKLSFNNIISVSYNIFEPLQKTLEVLDLSSAFASPHCSIDILVKNLINLEWLQLDQNNISKVSATSLNFMSKIRHLDFSNNDINEVPVDLFVSSKHMYLSTIKFGNNEIKTIKSGTFWNIQHVSTIVLFGNAISNVEDDAFAHCTYLHTIILPNNNLSSIAPSAFHNLSRLSNLFLQDNVLEVFSLDAIEGDTMQLYLNLSNNALRDLKPKGNDTVFNVKVKTLDLTKNNISVISNPFMVSVSKYLVYLFLSKNLVKNISFPMMPVLQVLDMSCNKILGLSSNDLKCCPHVQILSLDHNIISHISYEAFDSLKSLRVLDLSNNRISTLPENLFTHTRLERLNLTGNNLLELSLHATYNTLRTLDLSHNHLSNISSINITGLSRLQALNLSSNHISFLEDDSFHNLSHLLELDLSNNPLKKITNESFSTLANLFTLKLGNTSLEHIISLPFPRLQTLVLRNNRLRNISQMVFQVFDDELRHLDLSSNLLTDVPSCLWPKTIHLTSLDISRNQIEALRAGSFAGLDKLQALDMGGLALKKLDPRTLHGLRFLQSLHTNSYASVRTFRLQDLLSKSLGVRKVTLTVEESTLSHQLQGAFGTKLRELSVSGKRLVRILPDAFAGLTTHELTIRISGTPLKKLPDGLLKYLPDVRYLTLDLRNNDLREMRPEVLGMVTRSGYVVGQTQHISGGVLLENNPWRCSCDLLWLGKWLRRWLRETFHLHMLSAEAELYVNGMARKATCSLPINNNSLASIIDIKEADLNCYKNSTSGGGRTTLLPSFVVFGVFVRIVMIILIADGR</sequence>
<evidence type="ECO:0000256" key="2">
    <source>
        <dbReference type="ARBA" id="ARBA00022737"/>
    </source>
</evidence>
<dbReference type="PANTHER" id="PTHR45712:SF22">
    <property type="entry name" value="INSULIN-LIKE GROWTH FACTOR-BINDING PROTEIN COMPLEX ACID LABILE SUBUNIT"/>
    <property type="match status" value="1"/>
</dbReference>
<gene>
    <name evidence="4" type="ORF">JTE90_004887</name>
</gene>
<dbReference type="AlphaFoldDB" id="A0AAV6USR1"/>
<keyword evidence="3" id="KW-0472">Membrane</keyword>
<evidence type="ECO:0000313" key="4">
    <source>
        <dbReference type="EMBL" id="KAG8187144.1"/>
    </source>
</evidence>
<organism evidence="4 5">
    <name type="scientific">Oedothorax gibbosus</name>
    <dbReference type="NCBI Taxonomy" id="931172"/>
    <lineage>
        <taxon>Eukaryota</taxon>
        <taxon>Metazoa</taxon>
        <taxon>Ecdysozoa</taxon>
        <taxon>Arthropoda</taxon>
        <taxon>Chelicerata</taxon>
        <taxon>Arachnida</taxon>
        <taxon>Araneae</taxon>
        <taxon>Araneomorphae</taxon>
        <taxon>Entelegynae</taxon>
        <taxon>Araneoidea</taxon>
        <taxon>Linyphiidae</taxon>
        <taxon>Erigoninae</taxon>
        <taxon>Oedothorax</taxon>
    </lineage>
</organism>
<dbReference type="Pfam" id="PF13855">
    <property type="entry name" value="LRR_8"/>
    <property type="match status" value="8"/>
</dbReference>
<protein>
    <recommendedName>
        <fullName evidence="6">Chaoptin</fullName>
    </recommendedName>
</protein>
<dbReference type="SUPFAM" id="SSF52047">
    <property type="entry name" value="RNI-like"/>
    <property type="match status" value="2"/>
</dbReference>
<evidence type="ECO:0000256" key="3">
    <source>
        <dbReference type="SAM" id="Phobius"/>
    </source>
</evidence>
<dbReference type="Proteomes" id="UP000827092">
    <property type="component" value="Unassembled WGS sequence"/>
</dbReference>
<dbReference type="InterPro" id="IPR050333">
    <property type="entry name" value="SLRP"/>
</dbReference>
<dbReference type="InterPro" id="IPR001611">
    <property type="entry name" value="Leu-rich_rpt"/>
</dbReference>
<dbReference type="SMART" id="SM00365">
    <property type="entry name" value="LRR_SD22"/>
    <property type="match status" value="13"/>
</dbReference>
<dbReference type="Pfam" id="PF13306">
    <property type="entry name" value="LRR_5"/>
    <property type="match status" value="1"/>
</dbReference>
<keyword evidence="2" id="KW-0677">Repeat</keyword>
<dbReference type="InterPro" id="IPR032675">
    <property type="entry name" value="LRR_dom_sf"/>
</dbReference>
<dbReference type="PROSITE" id="PS51450">
    <property type="entry name" value="LRR"/>
    <property type="match status" value="9"/>
</dbReference>
<dbReference type="PANTHER" id="PTHR45712">
    <property type="entry name" value="AGAP008170-PA"/>
    <property type="match status" value="1"/>
</dbReference>
<keyword evidence="5" id="KW-1185">Reference proteome</keyword>
<dbReference type="InterPro" id="IPR003591">
    <property type="entry name" value="Leu-rich_rpt_typical-subtyp"/>
</dbReference>
<keyword evidence="3" id="KW-1133">Transmembrane helix</keyword>
<dbReference type="SMART" id="SM00364">
    <property type="entry name" value="LRR_BAC"/>
    <property type="match status" value="12"/>
</dbReference>
<dbReference type="EMBL" id="JAFNEN010000278">
    <property type="protein sequence ID" value="KAG8187144.1"/>
    <property type="molecule type" value="Genomic_DNA"/>
</dbReference>
<dbReference type="PRINTS" id="PR00019">
    <property type="entry name" value="LEURICHRPT"/>
</dbReference>
<proteinExistence type="predicted"/>
<accession>A0AAV6USR1</accession>
<dbReference type="InterPro" id="IPR026906">
    <property type="entry name" value="LRR_5"/>
</dbReference>
<keyword evidence="1" id="KW-0433">Leucine-rich repeat</keyword>
<dbReference type="SMART" id="SM00369">
    <property type="entry name" value="LRR_TYP"/>
    <property type="match status" value="29"/>
</dbReference>
<dbReference type="SUPFAM" id="SSF52058">
    <property type="entry name" value="L domain-like"/>
    <property type="match status" value="4"/>
</dbReference>
<evidence type="ECO:0008006" key="6">
    <source>
        <dbReference type="Google" id="ProtNLM"/>
    </source>
</evidence>
<evidence type="ECO:0000313" key="5">
    <source>
        <dbReference type="Proteomes" id="UP000827092"/>
    </source>
</evidence>
<dbReference type="FunFam" id="3.80.10.10:FF:001164">
    <property type="entry name" value="GH01279p"/>
    <property type="match status" value="1"/>
</dbReference>
<evidence type="ECO:0000256" key="1">
    <source>
        <dbReference type="ARBA" id="ARBA00022614"/>
    </source>
</evidence>
<comment type="caution">
    <text evidence="4">The sequence shown here is derived from an EMBL/GenBank/DDBJ whole genome shotgun (WGS) entry which is preliminary data.</text>
</comment>
<dbReference type="Gene3D" id="3.80.10.10">
    <property type="entry name" value="Ribonuclease Inhibitor"/>
    <property type="match status" value="8"/>
</dbReference>
<feature type="transmembrane region" description="Helical" evidence="3">
    <location>
        <begin position="1205"/>
        <end position="1225"/>
    </location>
</feature>